<proteinExistence type="predicted"/>
<reference evidence="2" key="1">
    <citation type="journal article" date="2022" name="bioRxiv">
        <title>Genomics of Preaxostyla Flagellates Illuminates Evolutionary Transitions and the Path Towards Mitochondrial Loss.</title>
        <authorList>
            <person name="Novak L.V.F."/>
            <person name="Treitli S.C."/>
            <person name="Pyrih J."/>
            <person name="Halakuc P."/>
            <person name="Pipaliya S.V."/>
            <person name="Vacek V."/>
            <person name="Brzon O."/>
            <person name="Soukal P."/>
            <person name="Eme L."/>
            <person name="Dacks J.B."/>
            <person name="Karnkowska A."/>
            <person name="Elias M."/>
            <person name="Hampl V."/>
        </authorList>
    </citation>
    <scope>NUCLEOTIDE SEQUENCE</scope>
    <source>
        <strain evidence="2">RCP-MX</strain>
    </source>
</reference>
<dbReference type="Proteomes" id="UP001141327">
    <property type="component" value="Unassembled WGS sequence"/>
</dbReference>
<gene>
    <name evidence="2" type="ORF">PAPYR_9643</name>
</gene>
<evidence type="ECO:0000313" key="3">
    <source>
        <dbReference type="Proteomes" id="UP001141327"/>
    </source>
</evidence>
<accession>A0ABQ8UAH4</accession>
<evidence type="ECO:0000256" key="1">
    <source>
        <dbReference type="SAM" id="MobiDB-lite"/>
    </source>
</evidence>
<organism evidence="2 3">
    <name type="scientific">Paratrimastix pyriformis</name>
    <dbReference type="NCBI Taxonomy" id="342808"/>
    <lineage>
        <taxon>Eukaryota</taxon>
        <taxon>Metamonada</taxon>
        <taxon>Preaxostyla</taxon>
        <taxon>Paratrimastigidae</taxon>
        <taxon>Paratrimastix</taxon>
    </lineage>
</organism>
<dbReference type="EMBL" id="JAPMOS010000108">
    <property type="protein sequence ID" value="KAJ4455421.1"/>
    <property type="molecule type" value="Genomic_DNA"/>
</dbReference>
<comment type="caution">
    <text evidence="2">The sequence shown here is derived from an EMBL/GenBank/DDBJ whole genome shotgun (WGS) entry which is preliminary data.</text>
</comment>
<feature type="region of interest" description="Disordered" evidence="1">
    <location>
        <begin position="134"/>
        <end position="189"/>
    </location>
</feature>
<sequence length="189" mass="20002">MLAQNVLNQRTDIENFLIDSIALCRREIAAERTQRLAGGAPATSGGADGQQQSRTLSPPALAPRSAGAAVAGGFLQKGGGAGGAPRLTPRAQISTQLRFVSKPQPKIVTPQQVDLRDLSWEQRERIFRVLFSKINASRPPRSAPPPNEPLPPVVSSYLLQQPASPPSTAPDPQSDLRGAASMGEAPKLS</sequence>
<name>A0ABQ8UAH4_9EUKA</name>
<protein>
    <submittedName>
        <fullName evidence="2">Uncharacterized protein</fullName>
    </submittedName>
</protein>
<feature type="region of interest" description="Disordered" evidence="1">
    <location>
        <begin position="35"/>
        <end position="64"/>
    </location>
</feature>
<keyword evidence="3" id="KW-1185">Reference proteome</keyword>
<feature type="compositionally biased region" description="Pro residues" evidence="1">
    <location>
        <begin position="141"/>
        <end position="152"/>
    </location>
</feature>
<evidence type="ECO:0000313" key="2">
    <source>
        <dbReference type="EMBL" id="KAJ4455421.1"/>
    </source>
</evidence>